<name>A0ABZ1ZYC7_STRNV</name>
<feature type="transmembrane region" description="Helical" evidence="2">
    <location>
        <begin position="298"/>
        <end position="317"/>
    </location>
</feature>
<keyword evidence="4" id="KW-1185">Reference proteome</keyword>
<reference evidence="3" key="1">
    <citation type="submission" date="2022-10" db="EMBL/GenBank/DDBJ databases">
        <title>The complete genomes of actinobacterial strains from the NBC collection.</title>
        <authorList>
            <person name="Joergensen T.S."/>
            <person name="Alvarez Arevalo M."/>
            <person name="Sterndorff E.B."/>
            <person name="Faurdal D."/>
            <person name="Vuksanovic O."/>
            <person name="Mourched A.-S."/>
            <person name="Charusanti P."/>
            <person name="Shaw S."/>
            <person name="Blin K."/>
            <person name="Weber T."/>
        </authorList>
    </citation>
    <scope>NUCLEOTIDE SEQUENCE</scope>
    <source>
        <strain evidence="3">NBC_01432</strain>
    </source>
</reference>
<feature type="transmembrane region" description="Helical" evidence="2">
    <location>
        <begin position="202"/>
        <end position="226"/>
    </location>
</feature>
<gene>
    <name evidence="3" type="ORF">OG442_06580</name>
</gene>
<keyword evidence="2" id="KW-1133">Transmembrane helix</keyword>
<organism evidence="3 4">
    <name type="scientific">Streptomyces niveus</name>
    <name type="common">Streptomyces spheroides</name>
    <dbReference type="NCBI Taxonomy" id="193462"/>
    <lineage>
        <taxon>Bacteria</taxon>
        <taxon>Bacillati</taxon>
        <taxon>Actinomycetota</taxon>
        <taxon>Actinomycetes</taxon>
        <taxon>Kitasatosporales</taxon>
        <taxon>Streptomycetaceae</taxon>
        <taxon>Streptomyces</taxon>
    </lineage>
</organism>
<dbReference type="Proteomes" id="UP001432209">
    <property type="component" value="Chromosome"/>
</dbReference>
<dbReference type="EMBL" id="CP109495">
    <property type="protein sequence ID" value="WUX51231.1"/>
    <property type="molecule type" value="Genomic_DNA"/>
</dbReference>
<protein>
    <recommendedName>
        <fullName evidence="5">CAAX protease family protein</fullName>
    </recommendedName>
</protein>
<feature type="transmembrane region" description="Helical" evidence="2">
    <location>
        <begin position="349"/>
        <end position="367"/>
    </location>
</feature>
<evidence type="ECO:0000313" key="3">
    <source>
        <dbReference type="EMBL" id="WUX51231.1"/>
    </source>
</evidence>
<feature type="transmembrane region" description="Helical" evidence="2">
    <location>
        <begin position="98"/>
        <end position="118"/>
    </location>
</feature>
<dbReference type="RefSeq" id="WP_329074878.1">
    <property type="nucleotide sequence ID" value="NZ_CP109495.1"/>
</dbReference>
<accession>A0ABZ1ZYC7</accession>
<keyword evidence="2" id="KW-0812">Transmembrane</keyword>
<feature type="region of interest" description="Disordered" evidence="1">
    <location>
        <begin position="1"/>
        <end position="37"/>
    </location>
</feature>
<feature type="transmembrane region" description="Helical" evidence="2">
    <location>
        <begin position="130"/>
        <end position="156"/>
    </location>
</feature>
<evidence type="ECO:0008006" key="5">
    <source>
        <dbReference type="Google" id="ProtNLM"/>
    </source>
</evidence>
<evidence type="ECO:0000256" key="1">
    <source>
        <dbReference type="SAM" id="MobiDB-lite"/>
    </source>
</evidence>
<keyword evidence="2" id="KW-0472">Membrane</keyword>
<feature type="transmembrane region" description="Helical" evidence="2">
    <location>
        <begin position="63"/>
        <end position="86"/>
    </location>
</feature>
<evidence type="ECO:0000256" key="2">
    <source>
        <dbReference type="SAM" id="Phobius"/>
    </source>
</evidence>
<feature type="transmembrane region" description="Helical" evidence="2">
    <location>
        <begin position="324"/>
        <end position="343"/>
    </location>
</feature>
<evidence type="ECO:0000313" key="4">
    <source>
        <dbReference type="Proteomes" id="UP001432209"/>
    </source>
</evidence>
<sequence length="386" mass="40349">MPRPLAPSHSSPQAEPRLSTPAAVPDPDASGSSRGSSLATLLGTKTTAFGPSPVGARRAYLDLLALLLIASFQSAAEAVFVLARIAGTPRYQAVTDTIAAVHLALTVGALVWLSALVTDRTAGAGTGWKTGLRLGAVALGVAAVAGAVPIGSLALYPPAGRAAFAMTLVWLTLEVCRRHGITPARLGILPVWPSASSERTRAAGVGVLALIAVMIGGTGAGILTLFMQAAELPLVPADSQQTALGIISAADAVSSLLRTVVIEDLVMVAAVVALLGAARRPAWEVYAITAVAEVAVHAYLGMPALAFVPYALLRVWLYRHHGLIVPLIAAHLLFNATAILQWFFTPWQLLVPLVWLALLILAANGIYRPVRGWQNRRRTPDTARAR</sequence>
<proteinExistence type="predicted"/>